<proteinExistence type="predicted"/>
<evidence type="ECO:0000256" key="4">
    <source>
        <dbReference type="ARBA" id="ARBA00023136"/>
    </source>
</evidence>
<feature type="transmembrane region" description="Helical" evidence="5">
    <location>
        <begin position="94"/>
        <end position="120"/>
    </location>
</feature>
<keyword evidence="2 5" id="KW-0812">Transmembrane</keyword>
<dbReference type="GO" id="GO:0008168">
    <property type="term" value="F:methyltransferase activity"/>
    <property type="evidence" value="ECO:0007669"/>
    <property type="project" value="UniProtKB-KW"/>
</dbReference>
<keyword evidence="6" id="KW-0808">Transferase</keyword>
<feature type="transmembrane region" description="Helical" evidence="5">
    <location>
        <begin position="12"/>
        <end position="29"/>
    </location>
</feature>
<evidence type="ECO:0000256" key="5">
    <source>
        <dbReference type="SAM" id="Phobius"/>
    </source>
</evidence>
<evidence type="ECO:0000256" key="2">
    <source>
        <dbReference type="ARBA" id="ARBA00022692"/>
    </source>
</evidence>
<dbReference type="RefSeq" id="WP_249028357.1">
    <property type="nucleotide sequence ID" value="NZ_PVND01000001.1"/>
</dbReference>
<dbReference type="GO" id="GO:0032259">
    <property type="term" value="P:methylation"/>
    <property type="evidence" value="ECO:0007669"/>
    <property type="project" value="UniProtKB-KW"/>
</dbReference>
<dbReference type="Proteomes" id="UP000199328">
    <property type="component" value="Unassembled WGS sequence"/>
</dbReference>
<dbReference type="EMBL" id="FNFV01000005">
    <property type="protein sequence ID" value="SDK84424.1"/>
    <property type="molecule type" value="Genomic_DNA"/>
</dbReference>
<dbReference type="PANTHER" id="PTHR12714">
    <property type="entry name" value="PROTEIN-S ISOPRENYLCYSTEINE O-METHYLTRANSFERASE"/>
    <property type="match status" value="1"/>
</dbReference>
<gene>
    <name evidence="6" type="ORF">SAMN05216257_10576</name>
</gene>
<dbReference type="AlphaFoldDB" id="A0A1G9F7P5"/>
<dbReference type="STRING" id="990712.SAMN05216257_10576"/>
<evidence type="ECO:0000256" key="3">
    <source>
        <dbReference type="ARBA" id="ARBA00022989"/>
    </source>
</evidence>
<sequence length="151" mass="17276">MKWPMKWIDTPPVWLAAFCAMGWGLAVLLPEPPLGPWSVPVGPVLVAAGLVLMFAAVVELRRHRTTVVPHREARALVTTGIYRFSRNPIYLGDVLFLAGFLVWLGAALPLLLIPVFAWVLQRRFIIPEERRLRASFGPAWERWAERTRRWI</sequence>
<name>A0A1G9F7P5_9RHOB</name>
<evidence type="ECO:0000313" key="6">
    <source>
        <dbReference type="EMBL" id="SDK84424.1"/>
    </source>
</evidence>
<comment type="subcellular location">
    <subcellularLocation>
        <location evidence="1">Endomembrane system</location>
        <topology evidence="1">Multi-pass membrane protein</topology>
    </subcellularLocation>
</comment>
<dbReference type="GO" id="GO:0012505">
    <property type="term" value="C:endomembrane system"/>
    <property type="evidence" value="ECO:0007669"/>
    <property type="project" value="UniProtKB-SubCell"/>
</dbReference>
<dbReference type="InterPro" id="IPR007318">
    <property type="entry name" value="Phopholipid_MeTrfase"/>
</dbReference>
<reference evidence="7" key="1">
    <citation type="submission" date="2016-10" db="EMBL/GenBank/DDBJ databases">
        <authorList>
            <person name="Varghese N."/>
            <person name="Submissions S."/>
        </authorList>
    </citation>
    <scope>NUCLEOTIDE SEQUENCE [LARGE SCALE GENOMIC DNA]</scope>
    <source>
        <strain evidence="7">CGMCC 1.10789</strain>
    </source>
</reference>
<accession>A0A1G9F7P5</accession>
<dbReference type="PANTHER" id="PTHR12714:SF24">
    <property type="entry name" value="SLR1182 PROTEIN"/>
    <property type="match status" value="1"/>
</dbReference>
<organism evidence="6 7">
    <name type="scientific">Meinhardsimonia xiamenensis</name>
    <dbReference type="NCBI Taxonomy" id="990712"/>
    <lineage>
        <taxon>Bacteria</taxon>
        <taxon>Pseudomonadati</taxon>
        <taxon>Pseudomonadota</taxon>
        <taxon>Alphaproteobacteria</taxon>
        <taxon>Rhodobacterales</taxon>
        <taxon>Paracoccaceae</taxon>
        <taxon>Meinhardsimonia</taxon>
    </lineage>
</organism>
<evidence type="ECO:0000313" key="7">
    <source>
        <dbReference type="Proteomes" id="UP000199328"/>
    </source>
</evidence>
<keyword evidence="7" id="KW-1185">Reference proteome</keyword>
<keyword evidence="6" id="KW-0489">Methyltransferase</keyword>
<feature type="transmembrane region" description="Helical" evidence="5">
    <location>
        <begin position="41"/>
        <end position="60"/>
    </location>
</feature>
<keyword evidence="4 5" id="KW-0472">Membrane</keyword>
<keyword evidence="3 5" id="KW-1133">Transmembrane helix</keyword>
<evidence type="ECO:0000256" key="1">
    <source>
        <dbReference type="ARBA" id="ARBA00004127"/>
    </source>
</evidence>
<dbReference type="Pfam" id="PF04191">
    <property type="entry name" value="PEMT"/>
    <property type="match status" value="1"/>
</dbReference>
<dbReference type="Gene3D" id="1.20.120.1630">
    <property type="match status" value="1"/>
</dbReference>
<protein>
    <submittedName>
        <fullName evidence="6">Protein-S-isoprenylcysteine O-methyltransferase Ste14</fullName>
    </submittedName>
</protein>